<gene>
    <name evidence="1" type="ordered locus">PA0528</name>
</gene>
<protein>
    <submittedName>
        <fullName evidence="1">Uncharacterized protein</fullName>
    </submittedName>
</protein>
<dbReference type="Proteomes" id="UP000008323">
    <property type="component" value="Chromosome"/>
</dbReference>
<evidence type="ECO:0000313" key="1">
    <source>
        <dbReference type="EMBL" id="CAM11862.1"/>
    </source>
</evidence>
<accession>B1VA89</accession>
<reference evidence="1 2" key="1">
    <citation type="journal article" date="2008" name="J. Bacteriol.">
        <title>Comparative genome analysis of 'Candidatus Phytoplasma australiense' (subgroup tuf-Australia I; rp-A) and 'Ca. Phytoplasma asteris' strains OY-M and AY-WB.</title>
        <authorList>
            <person name="Tran-Nguyen L.T."/>
            <person name="Kube M."/>
            <person name="Schneider B."/>
            <person name="Reinhardt R."/>
            <person name="Gibb K.S."/>
        </authorList>
    </citation>
    <scope>NUCLEOTIDE SEQUENCE [LARGE SCALE GENOMIC DNA]</scope>
</reference>
<proteinExistence type="predicted"/>
<name>B1VA89_PHYAS</name>
<dbReference type="EMBL" id="AM422018">
    <property type="protein sequence ID" value="CAM11862.1"/>
    <property type="molecule type" value="Genomic_DNA"/>
</dbReference>
<dbReference type="KEGG" id="pal:PA0528"/>
<dbReference type="AlphaFoldDB" id="B1VA89"/>
<organism evidence="1 2">
    <name type="scientific">Phytoplasma australiense</name>
    <dbReference type="NCBI Taxonomy" id="59748"/>
    <lineage>
        <taxon>Bacteria</taxon>
        <taxon>Bacillati</taxon>
        <taxon>Mycoplasmatota</taxon>
        <taxon>Mollicutes</taxon>
        <taxon>Acholeplasmatales</taxon>
        <taxon>Acholeplasmataceae</taxon>
        <taxon>Candidatus Phytoplasma</taxon>
        <taxon>16SrXII (Stolbur group)</taxon>
    </lineage>
</organism>
<sequence>MILFIGYKKTSDDGLLAVYFDGGTRDERNENYDFIDLRWLGNGSPHMYCFWKSDLDDSTLKMLQWRKLKHYVDNNPTMKLGKYFDFDIEKHFKTNFVKDITKKLIEKNN</sequence>
<evidence type="ECO:0000313" key="2">
    <source>
        <dbReference type="Proteomes" id="UP000008323"/>
    </source>
</evidence>